<organism evidence="3 4">
    <name type="scientific">Ilex paraguariensis</name>
    <name type="common">yerba mate</name>
    <dbReference type="NCBI Taxonomy" id="185542"/>
    <lineage>
        <taxon>Eukaryota</taxon>
        <taxon>Viridiplantae</taxon>
        <taxon>Streptophyta</taxon>
        <taxon>Embryophyta</taxon>
        <taxon>Tracheophyta</taxon>
        <taxon>Spermatophyta</taxon>
        <taxon>Magnoliopsida</taxon>
        <taxon>eudicotyledons</taxon>
        <taxon>Gunneridae</taxon>
        <taxon>Pentapetalae</taxon>
        <taxon>asterids</taxon>
        <taxon>campanulids</taxon>
        <taxon>Aquifoliales</taxon>
        <taxon>Aquifoliaceae</taxon>
        <taxon>Ilex</taxon>
    </lineage>
</organism>
<dbReference type="PANTHER" id="PTHR33318:SF4">
    <property type="entry name" value="OS04G0511700 PROTEIN"/>
    <property type="match status" value="1"/>
</dbReference>
<feature type="region of interest" description="Disordered" evidence="1">
    <location>
        <begin position="8"/>
        <end position="42"/>
    </location>
</feature>
<comment type="caution">
    <text evidence="3">The sequence shown here is derived from an EMBL/GenBank/DDBJ whole genome shotgun (WGS) entry which is preliminary data.</text>
</comment>
<feature type="compositionally biased region" description="Low complexity" evidence="1">
    <location>
        <begin position="377"/>
        <end position="388"/>
    </location>
</feature>
<keyword evidence="4" id="KW-1185">Reference proteome</keyword>
<dbReference type="AlphaFoldDB" id="A0ABC8UJZ3"/>
<protein>
    <recommendedName>
        <fullName evidence="5">Eisosome protein SEG2</fullName>
    </recommendedName>
</protein>
<feature type="compositionally biased region" description="Basic and acidic residues" evidence="1">
    <location>
        <begin position="99"/>
        <end position="110"/>
    </location>
</feature>
<dbReference type="PANTHER" id="PTHR33318">
    <property type="entry name" value="ASPARTYL/GLUTAMYL-TRNA(ASN/GLN) AMIDOTRANSFERASE SUBUNIT"/>
    <property type="match status" value="1"/>
</dbReference>
<feature type="compositionally biased region" description="Polar residues" evidence="1">
    <location>
        <begin position="112"/>
        <end position="138"/>
    </location>
</feature>
<gene>
    <name evidence="2" type="ORF">ILEXP_LOCUS18093</name>
    <name evidence="3" type="ORF">ILEXP_LOCUS51437</name>
</gene>
<dbReference type="InterPro" id="IPR039300">
    <property type="entry name" value="JASON"/>
</dbReference>
<evidence type="ECO:0000313" key="3">
    <source>
        <dbReference type="EMBL" id="CAK9181382.1"/>
    </source>
</evidence>
<proteinExistence type="predicted"/>
<evidence type="ECO:0008006" key="5">
    <source>
        <dbReference type="Google" id="ProtNLM"/>
    </source>
</evidence>
<feature type="compositionally biased region" description="Acidic residues" evidence="1">
    <location>
        <begin position="144"/>
        <end position="182"/>
    </location>
</feature>
<dbReference type="Proteomes" id="UP001642360">
    <property type="component" value="Unassembled WGS sequence"/>
</dbReference>
<reference evidence="3 4" key="1">
    <citation type="submission" date="2024-02" db="EMBL/GenBank/DDBJ databases">
        <authorList>
            <person name="Vignale AGUSTIN F."/>
            <person name="Sosa J E."/>
            <person name="Modenutti C."/>
        </authorList>
    </citation>
    <scope>NUCLEOTIDE SEQUENCE [LARGE SCALE GENOMIC DNA]</scope>
</reference>
<sequence length="433" mass="48484">MGCFLGCFGGSNDRKRRKQRSKVIPRDQRHGSQRLFQTPVSSELGIAEKPTTLVSELRDNSEEQLLSLSTRKKVTFDTTVTTYENVSINESVDSLIESDKVREKEKEDNVAKASQSSSVAEDDSVTSSVGSYPQNHRYQNCRDSDDEAEYGDSDLDDDDEEGEEEEEEEREDYGDYDEDGDDRIEVKEVWSESIPTTSMESRTDSSSVRAIMEVVESPMALCGFSGQGVECIGSNRNARDRSVYVHPVLNPVENLTQWKAVKSKGAPLLKPQKENFTAEQEAPRISFSSEPTFKQSSLSFKSKRDQRDNLNQEMAVDASLSNWLVSPETTPAKKTSFTRLETITSEKSMSQGSNSIRSFEDRPILGALTVEEMKQFSASCSPRRSPSRSPDEMPIIGTVGTYWNEKAKDYSGSASSNKGIPSKTRKYRDVFVK</sequence>
<feature type="region of interest" description="Disordered" evidence="1">
    <location>
        <begin position="376"/>
        <end position="396"/>
    </location>
</feature>
<name>A0ABC8UJZ3_9AQUA</name>
<evidence type="ECO:0000313" key="4">
    <source>
        <dbReference type="Proteomes" id="UP001642360"/>
    </source>
</evidence>
<feature type="region of interest" description="Disordered" evidence="1">
    <location>
        <begin position="99"/>
        <end position="183"/>
    </location>
</feature>
<dbReference type="EMBL" id="CAUOFW020001970">
    <property type="protein sequence ID" value="CAK9149979.1"/>
    <property type="molecule type" value="Genomic_DNA"/>
</dbReference>
<evidence type="ECO:0000256" key="1">
    <source>
        <dbReference type="SAM" id="MobiDB-lite"/>
    </source>
</evidence>
<evidence type="ECO:0000313" key="2">
    <source>
        <dbReference type="EMBL" id="CAK9149979.1"/>
    </source>
</evidence>
<dbReference type="EMBL" id="CAUOFW020008023">
    <property type="protein sequence ID" value="CAK9181382.1"/>
    <property type="molecule type" value="Genomic_DNA"/>
</dbReference>
<feature type="compositionally biased region" description="Basic residues" evidence="1">
    <location>
        <begin position="14"/>
        <end position="23"/>
    </location>
</feature>
<accession>A0ABC8UJZ3</accession>
<feature type="region of interest" description="Disordered" evidence="1">
    <location>
        <begin position="408"/>
        <end position="433"/>
    </location>
</feature>